<sequence length="52" mass="5801">MPNQVKTSDILPKNLENASIKDKFVLPYQPIPNINTNHIDHFLMSAAPPASE</sequence>
<comment type="caution">
    <text evidence="1">The sequence shown here is derived from an EMBL/GenBank/DDBJ whole genome shotgun (WGS) entry which is preliminary data.</text>
</comment>
<gene>
    <name evidence="1" type="ORF">METHB2_700018</name>
</gene>
<dbReference type="Proteomes" id="UP000494216">
    <property type="component" value="Unassembled WGS sequence"/>
</dbReference>
<organism evidence="1 2">
    <name type="scientific">Candidatus Methylobacter favarea</name>
    <dbReference type="NCBI Taxonomy" id="2707345"/>
    <lineage>
        <taxon>Bacteria</taxon>
        <taxon>Pseudomonadati</taxon>
        <taxon>Pseudomonadota</taxon>
        <taxon>Gammaproteobacteria</taxon>
        <taxon>Methylococcales</taxon>
        <taxon>Methylococcaceae</taxon>
        <taxon>Methylobacter</taxon>
    </lineage>
</organism>
<accession>A0A8S0XIK1</accession>
<keyword evidence="2" id="KW-1185">Reference proteome</keyword>
<dbReference type="EMBL" id="CADCXN010000103">
    <property type="protein sequence ID" value="CAA9892523.1"/>
    <property type="molecule type" value="Genomic_DNA"/>
</dbReference>
<reference evidence="1 2" key="1">
    <citation type="submission" date="2020-02" db="EMBL/GenBank/DDBJ databases">
        <authorList>
            <person name="Hogendoorn C."/>
        </authorList>
    </citation>
    <scope>NUCLEOTIDE SEQUENCE [LARGE SCALE GENOMIC DNA]</scope>
    <source>
        <strain evidence="1">METHB21</strain>
    </source>
</reference>
<evidence type="ECO:0000313" key="2">
    <source>
        <dbReference type="Proteomes" id="UP000494216"/>
    </source>
</evidence>
<proteinExistence type="predicted"/>
<evidence type="ECO:0000313" key="1">
    <source>
        <dbReference type="EMBL" id="CAA9892523.1"/>
    </source>
</evidence>
<protein>
    <submittedName>
        <fullName evidence="1">Uncharacterized protein</fullName>
    </submittedName>
</protein>
<name>A0A8S0XIK1_9GAMM</name>
<dbReference type="AlphaFoldDB" id="A0A8S0XIK1"/>